<evidence type="ECO:0008006" key="3">
    <source>
        <dbReference type="Google" id="ProtNLM"/>
    </source>
</evidence>
<accession>A0A0W7WG35</accession>
<comment type="caution">
    <text evidence="1">The sequence shown here is derived from an EMBL/GenBank/DDBJ whole genome shotgun (WGS) entry which is preliminary data.</text>
</comment>
<proteinExistence type="predicted"/>
<dbReference type="OrthoDB" id="7846016at2"/>
<dbReference type="Proteomes" id="UP000054396">
    <property type="component" value="Unassembled WGS sequence"/>
</dbReference>
<evidence type="ECO:0000313" key="1">
    <source>
        <dbReference type="EMBL" id="KUF09460.1"/>
    </source>
</evidence>
<dbReference type="AlphaFoldDB" id="A0A0W7WG35"/>
<gene>
    <name evidence="1" type="ORF">AVJ23_17620</name>
</gene>
<dbReference type="RefSeq" id="WP_058863535.1">
    <property type="nucleotide sequence ID" value="NZ_LPXO01000013.1"/>
</dbReference>
<dbReference type="STRING" id="1685382.AVJ23_17620"/>
<keyword evidence="2" id="KW-1185">Reference proteome</keyword>
<evidence type="ECO:0000313" key="2">
    <source>
        <dbReference type="Proteomes" id="UP000054396"/>
    </source>
</evidence>
<sequence length="364" mass="40072">MSPALAVSVLPASVAGLALGGLGALYALVTSIRVSRARGGPSRRTLLRRKLPRHALDGLPTVEQMRAELTLAVTEPVLPEDAVFPTRPERAVGQALSGVLARCAKPDPEALDEVSVRELYLFRQVLTAEPGEAGRLAQLFRRPELVLDVRQEIEAIAATREVFDRKHDAYLATQALWQQQMRGAEPGSLPAALRALSAPDPDLWHYVVGQGDLTDPDQRAAITWCLQEESCDRATVALYFYRVARDGVLDRALRQRDMETIRLVEAVIRRWNDRCRRRQEIALPAARGEAALSEALTRVAEATGRKRVADPHGAFLGFDGRPARPREFWNLTTGRLTAAPRLTDFVDLPVPAEAGPLAAPRRDD</sequence>
<name>A0A0W7WG35_9RHOB</name>
<protein>
    <recommendedName>
        <fullName evidence="3">DUF4274 domain-containing protein</fullName>
    </recommendedName>
</protein>
<reference evidence="1 2" key="1">
    <citation type="submission" date="2015-12" db="EMBL/GenBank/DDBJ databases">
        <authorList>
            <person name="Shamseldin A."/>
            <person name="Moawad H."/>
            <person name="Abd El-Rahim W.M."/>
            <person name="Sadowsky M.J."/>
        </authorList>
    </citation>
    <scope>NUCLEOTIDE SEQUENCE [LARGE SCALE GENOMIC DNA]</scope>
    <source>
        <strain evidence="1 2">SJ5A-1</strain>
    </source>
</reference>
<organism evidence="1 2">
    <name type="scientific">Pseudoponticoccus marisrubri</name>
    <dbReference type="NCBI Taxonomy" id="1685382"/>
    <lineage>
        <taxon>Bacteria</taxon>
        <taxon>Pseudomonadati</taxon>
        <taxon>Pseudomonadota</taxon>
        <taxon>Alphaproteobacteria</taxon>
        <taxon>Rhodobacterales</taxon>
        <taxon>Roseobacteraceae</taxon>
        <taxon>Pseudoponticoccus</taxon>
    </lineage>
</organism>
<dbReference type="EMBL" id="LPXO01000013">
    <property type="protein sequence ID" value="KUF09460.1"/>
    <property type="molecule type" value="Genomic_DNA"/>
</dbReference>